<keyword evidence="1" id="KW-0732">Signal</keyword>
<reference evidence="2 5" key="1">
    <citation type="submission" date="2022-07" db="EMBL/GenBank/DDBJ databases">
        <authorList>
            <person name="Criscuolo A."/>
        </authorList>
    </citation>
    <scope>NUCLEOTIDE SEQUENCE</scope>
    <source>
        <strain evidence="5">CIP 111951</strain>
        <strain evidence="2">CIP111854</strain>
        <strain evidence="3">CIP111951</strain>
    </source>
</reference>
<dbReference type="AlphaFoldDB" id="A0A9W4VUR3"/>
<organism evidence="2 4">
    <name type="scientific">Pseudoalteromonas holothuriae</name>
    <dbReference type="NCBI Taxonomy" id="2963714"/>
    <lineage>
        <taxon>Bacteria</taxon>
        <taxon>Pseudomonadati</taxon>
        <taxon>Pseudomonadota</taxon>
        <taxon>Gammaproteobacteria</taxon>
        <taxon>Alteromonadales</taxon>
        <taxon>Pseudoalteromonadaceae</taxon>
        <taxon>Pseudoalteromonas</taxon>
    </lineage>
</organism>
<comment type="caution">
    <text evidence="2">The sequence shown here is derived from an EMBL/GenBank/DDBJ whole genome shotgun (WGS) entry which is preliminary data.</text>
</comment>
<dbReference type="RefSeq" id="WP_261592446.1">
    <property type="nucleotide sequence ID" value="NZ_CAMAPC010000001.1"/>
</dbReference>
<feature type="signal peptide" evidence="1">
    <location>
        <begin position="1"/>
        <end position="25"/>
    </location>
</feature>
<dbReference type="Proteomes" id="UP001152467">
    <property type="component" value="Unassembled WGS sequence"/>
</dbReference>
<keyword evidence="4" id="KW-1185">Reference proteome</keyword>
<accession>A0A9W4VUR3</accession>
<dbReference type="Proteomes" id="UP001152485">
    <property type="component" value="Unassembled WGS sequence"/>
</dbReference>
<protein>
    <recommendedName>
        <fullName evidence="6">Outer membrane protein beta-barrel domain-containing protein</fullName>
    </recommendedName>
</protein>
<name>A0A9W4VUR3_9GAMM</name>
<evidence type="ECO:0000256" key="1">
    <source>
        <dbReference type="SAM" id="SignalP"/>
    </source>
</evidence>
<evidence type="ECO:0000313" key="4">
    <source>
        <dbReference type="Proteomes" id="UP001152467"/>
    </source>
</evidence>
<sequence length="175" mass="18907">MKTRNLILNVLLGTMASFASIQSHADDESKVRFSLGTGVPYFLNAEVGSYSSQGGFYLQVGQSTDTGISAGWERVVSDNQKHAFGVAVGAMGIKSSDKELDCDDDSTIIGCVIGSSFSQIFDRKSIYGLGASYSYSLSGAYQDAGWKLRLVAGYGEQRESKENETTASLTLRYQF</sequence>
<evidence type="ECO:0008006" key="6">
    <source>
        <dbReference type="Google" id="ProtNLM"/>
    </source>
</evidence>
<gene>
    <name evidence="2" type="ORF">PSECIP111854_00147</name>
    <name evidence="3" type="ORF">PSECIP111951_01273</name>
</gene>
<evidence type="ECO:0000313" key="5">
    <source>
        <dbReference type="Proteomes" id="UP001152485"/>
    </source>
</evidence>
<feature type="chain" id="PRO_5040968537" description="Outer membrane protein beta-barrel domain-containing protein" evidence="1">
    <location>
        <begin position="26"/>
        <end position="175"/>
    </location>
</feature>
<proteinExistence type="predicted"/>
<dbReference type="EMBL" id="CAMAPD010000005">
    <property type="protein sequence ID" value="CAH9055584.1"/>
    <property type="molecule type" value="Genomic_DNA"/>
</dbReference>
<evidence type="ECO:0000313" key="3">
    <source>
        <dbReference type="EMBL" id="CAH9055584.1"/>
    </source>
</evidence>
<dbReference type="EMBL" id="CAMAPC010000001">
    <property type="protein sequence ID" value="CAH9049513.1"/>
    <property type="molecule type" value="Genomic_DNA"/>
</dbReference>
<evidence type="ECO:0000313" key="2">
    <source>
        <dbReference type="EMBL" id="CAH9049513.1"/>
    </source>
</evidence>